<reference evidence="3" key="1">
    <citation type="submission" date="2015-06" db="EMBL/GenBank/DDBJ databases">
        <title>Expansion of signal transduction pathways in fungi by whole-genome duplication.</title>
        <authorList>
            <consortium name="DOE Joint Genome Institute"/>
            <person name="Corrochano L.M."/>
            <person name="Kuo A."/>
            <person name="Marcet-Houben M."/>
            <person name="Polaino S."/>
            <person name="Salamov A."/>
            <person name="Villalobos J.M."/>
            <person name="Alvarez M.I."/>
            <person name="Avalos J."/>
            <person name="Benito E.P."/>
            <person name="Benoit I."/>
            <person name="Burger G."/>
            <person name="Camino L.P."/>
            <person name="Canovas D."/>
            <person name="Cerda-Olmedo E."/>
            <person name="Cheng J.-F."/>
            <person name="Dominguez A."/>
            <person name="Elias M."/>
            <person name="Eslava A.P."/>
            <person name="Glaser F."/>
            <person name="Grimwood J."/>
            <person name="Gutierrez G."/>
            <person name="Heitman J."/>
            <person name="Henrissat B."/>
            <person name="Iturriaga E.A."/>
            <person name="Lang B.F."/>
            <person name="Lavin J.L."/>
            <person name="Lee S."/>
            <person name="Li W."/>
            <person name="Lindquist E."/>
            <person name="Lopez-Garcia S."/>
            <person name="Luque E.M."/>
            <person name="Marcos A.T."/>
            <person name="Martin J."/>
            <person name="McCluskey K."/>
            <person name="Medina H.R."/>
            <person name="Miralles-Duran A."/>
            <person name="Miyazaki A."/>
            <person name="Munoz-Torres E."/>
            <person name="Oguiza J.A."/>
            <person name="Ohm R."/>
            <person name="Olmedo M."/>
            <person name="Orejas M."/>
            <person name="Ortiz-Castellanos L."/>
            <person name="Pisabarro A.G."/>
            <person name="Rodriguez-Romero J."/>
            <person name="Ruiz-Herrera J."/>
            <person name="Ruiz-Vazquez R."/>
            <person name="Sanz C."/>
            <person name="Schackwitz W."/>
            <person name="Schmutz J."/>
            <person name="Shahriari M."/>
            <person name="Shelest E."/>
            <person name="Silva-Franco F."/>
            <person name="Soanes D."/>
            <person name="Syed K."/>
            <person name="Tagua V.G."/>
            <person name="Talbot N.J."/>
            <person name="Thon M."/>
            <person name="De vries R.P."/>
            <person name="Wiebenga A."/>
            <person name="Yadav J.S."/>
            <person name="Braun E.L."/>
            <person name="Baker S."/>
            <person name="Garre V."/>
            <person name="Horwitz B."/>
            <person name="Torres-Martinez S."/>
            <person name="Idnurm A."/>
            <person name="Herrera-Estrella A."/>
            <person name="Gabaldon T."/>
            <person name="Grigoriev I.V."/>
        </authorList>
    </citation>
    <scope>NUCLEOTIDE SEQUENCE [LARGE SCALE GENOMIC DNA]</scope>
    <source>
        <strain evidence="3">NRRL 1555(-)</strain>
    </source>
</reference>
<keyword evidence="1" id="KW-0732">Signal</keyword>
<name>A0A162TKH2_PHYB8</name>
<evidence type="ECO:0000256" key="1">
    <source>
        <dbReference type="SAM" id="SignalP"/>
    </source>
</evidence>
<dbReference type="VEuPathDB" id="FungiDB:PHYBLDRAFT_150927"/>
<proteinExistence type="predicted"/>
<evidence type="ECO:0000313" key="2">
    <source>
        <dbReference type="EMBL" id="OAD67843.1"/>
    </source>
</evidence>
<protein>
    <submittedName>
        <fullName evidence="2">Uncharacterized protein</fullName>
    </submittedName>
</protein>
<feature type="chain" id="PRO_5007840012" evidence="1">
    <location>
        <begin position="22"/>
        <end position="141"/>
    </location>
</feature>
<sequence length="141" mass="15997">MPHLQNFAVFLLKGFISFSFGVDRLKFVHTSCTEFRNNQQQPQALAETDSNFSEARNRILTYNTQENNSSVAKCHLSEPVPATMSLQAPTDTRWVDYVIRWLPRDVCPISPSKHRNTWLTIIITINGRDKLDSSAPVTATS</sequence>
<dbReference type="GeneID" id="28993480"/>
<dbReference type="RefSeq" id="XP_018285883.1">
    <property type="nucleotide sequence ID" value="XM_018432574.1"/>
</dbReference>
<evidence type="ECO:0000313" key="3">
    <source>
        <dbReference type="Proteomes" id="UP000077315"/>
    </source>
</evidence>
<feature type="signal peptide" evidence="1">
    <location>
        <begin position="1"/>
        <end position="21"/>
    </location>
</feature>
<accession>A0A162TKH2</accession>
<dbReference type="EMBL" id="KV440997">
    <property type="protein sequence ID" value="OAD67843.1"/>
    <property type="molecule type" value="Genomic_DNA"/>
</dbReference>
<dbReference type="Proteomes" id="UP000077315">
    <property type="component" value="Unassembled WGS sequence"/>
</dbReference>
<keyword evidence="3" id="KW-1185">Reference proteome</keyword>
<gene>
    <name evidence="2" type="ORF">PHYBLDRAFT_150927</name>
</gene>
<dbReference type="InParanoid" id="A0A162TKH2"/>
<organism evidence="2 3">
    <name type="scientific">Phycomyces blakesleeanus (strain ATCC 8743b / DSM 1359 / FGSC 10004 / NBRC 33097 / NRRL 1555)</name>
    <dbReference type="NCBI Taxonomy" id="763407"/>
    <lineage>
        <taxon>Eukaryota</taxon>
        <taxon>Fungi</taxon>
        <taxon>Fungi incertae sedis</taxon>
        <taxon>Mucoromycota</taxon>
        <taxon>Mucoromycotina</taxon>
        <taxon>Mucoromycetes</taxon>
        <taxon>Mucorales</taxon>
        <taxon>Phycomycetaceae</taxon>
        <taxon>Phycomyces</taxon>
    </lineage>
</organism>
<dbReference type="AlphaFoldDB" id="A0A162TKH2"/>